<proteinExistence type="predicted"/>
<feature type="transmembrane region" description="Helical" evidence="1">
    <location>
        <begin position="90"/>
        <end position="111"/>
    </location>
</feature>
<feature type="transmembrane region" description="Helical" evidence="1">
    <location>
        <begin position="157"/>
        <end position="181"/>
    </location>
</feature>
<evidence type="ECO:0000313" key="3">
    <source>
        <dbReference type="EMBL" id="KAJ7703413.1"/>
    </source>
</evidence>
<dbReference type="InterPro" id="IPR045339">
    <property type="entry name" value="DUF6534"/>
</dbReference>
<keyword evidence="1" id="KW-1133">Transmembrane helix</keyword>
<sequence>MSSTSLSVILGAVILTGILGALFFGAASIQTYNYYYKYRSDGIVLKAAVGALWFVDALHIGFYTYTIWYYVVEAFYTAWIPQIMNWSFKLSIWLSVALILLLDLFYTFWIFKMSRSNIVPALVGLCVAAGNIVAVVLGVRIIIFTSFTNIYDISRSALIYSFFGLFCVKATAIAAAMYFFLSDSNEGFVHESNTPIRRTIKLVVGSAVIVSACSFATLACHLAMPHSMSCVVVYMIVSKVYHTCFLSLLGCRHQASAIYDPSMVAMQISEVGNGHEHGYARDSTVVDGSEAASFKA</sequence>
<dbReference type="Pfam" id="PF20152">
    <property type="entry name" value="DUF6534"/>
    <property type="match status" value="1"/>
</dbReference>
<evidence type="ECO:0000256" key="1">
    <source>
        <dbReference type="SAM" id="Phobius"/>
    </source>
</evidence>
<protein>
    <recommendedName>
        <fullName evidence="2">DUF6534 domain-containing protein</fullName>
    </recommendedName>
</protein>
<keyword evidence="4" id="KW-1185">Reference proteome</keyword>
<feature type="transmembrane region" description="Helical" evidence="1">
    <location>
        <begin position="47"/>
        <end position="70"/>
    </location>
</feature>
<gene>
    <name evidence="3" type="ORF">B0H16DRAFT_1747938</name>
</gene>
<dbReference type="EMBL" id="JARKIB010000502">
    <property type="protein sequence ID" value="KAJ7703413.1"/>
    <property type="molecule type" value="Genomic_DNA"/>
</dbReference>
<accession>A0AAD7E0Z6</accession>
<name>A0AAD7E0Z6_9AGAR</name>
<feature type="transmembrane region" description="Helical" evidence="1">
    <location>
        <begin position="118"/>
        <end position="145"/>
    </location>
</feature>
<feature type="domain" description="DUF6534" evidence="2">
    <location>
        <begin position="172"/>
        <end position="253"/>
    </location>
</feature>
<keyword evidence="1" id="KW-0472">Membrane</keyword>
<feature type="transmembrane region" description="Helical" evidence="1">
    <location>
        <begin position="6"/>
        <end position="26"/>
    </location>
</feature>
<evidence type="ECO:0000313" key="4">
    <source>
        <dbReference type="Proteomes" id="UP001215598"/>
    </source>
</evidence>
<comment type="caution">
    <text evidence="3">The sequence shown here is derived from an EMBL/GenBank/DDBJ whole genome shotgun (WGS) entry which is preliminary data.</text>
</comment>
<dbReference type="PANTHER" id="PTHR40465:SF1">
    <property type="entry name" value="DUF6534 DOMAIN-CONTAINING PROTEIN"/>
    <property type="match status" value="1"/>
</dbReference>
<organism evidence="3 4">
    <name type="scientific">Mycena metata</name>
    <dbReference type="NCBI Taxonomy" id="1033252"/>
    <lineage>
        <taxon>Eukaryota</taxon>
        <taxon>Fungi</taxon>
        <taxon>Dikarya</taxon>
        <taxon>Basidiomycota</taxon>
        <taxon>Agaricomycotina</taxon>
        <taxon>Agaricomycetes</taxon>
        <taxon>Agaricomycetidae</taxon>
        <taxon>Agaricales</taxon>
        <taxon>Marasmiineae</taxon>
        <taxon>Mycenaceae</taxon>
        <taxon>Mycena</taxon>
    </lineage>
</organism>
<evidence type="ECO:0000259" key="2">
    <source>
        <dbReference type="Pfam" id="PF20152"/>
    </source>
</evidence>
<feature type="transmembrane region" description="Helical" evidence="1">
    <location>
        <begin position="202"/>
        <end position="225"/>
    </location>
</feature>
<dbReference type="Proteomes" id="UP001215598">
    <property type="component" value="Unassembled WGS sequence"/>
</dbReference>
<dbReference type="PANTHER" id="PTHR40465">
    <property type="entry name" value="CHROMOSOME 1, WHOLE GENOME SHOTGUN SEQUENCE"/>
    <property type="match status" value="1"/>
</dbReference>
<keyword evidence="1" id="KW-0812">Transmembrane</keyword>
<feature type="transmembrane region" description="Helical" evidence="1">
    <location>
        <begin position="231"/>
        <end position="251"/>
    </location>
</feature>
<reference evidence="3" key="1">
    <citation type="submission" date="2023-03" db="EMBL/GenBank/DDBJ databases">
        <title>Massive genome expansion in bonnet fungi (Mycena s.s.) driven by repeated elements and novel gene families across ecological guilds.</title>
        <authorList>
            <consortium name="Lawrence Berkeley National Laboratory"/>
            <person name="Harder C.B."/>
            <person name="Miyauchi S."/>
            <person name="Viragh M."/>
            <person name="Kuo A."/>
            <person name="Thoen E."/>
            <person name="Andreopoulos B."/>
            <person name="Lu D."/>
            <person name="Skrede I."/>
            <person name="Drula E."/>
            <person name="Henrissat B."/>
            <person name="Morin E."/>
            <person name="Kohler A."/>
            <person name="Barry K."/>
            <person name="LaButti K."/>
            <person name="Morin E."/>
            <person name="Salamov A."/>
            <person name="Lipzen A."/>
            <person name="Mereny Z."/>
            <person name="Hegedus B."/>
            <person name="Baldrian P."/>
            <person name="Stursova M."/>
            <person name="Weitz H."/>
            <person name="Taylor A."/>
            <person name="Grigoriev I.V."/>
            <person name="Nagy L.G."/>
            <person name="Martin F."/>
            <person name="Kauserud H."/>
        </authorList>
    </citation>
    <scope>NUCLEOTIDE SEQUENCE</scope>
    <source>
        <strain evidence="3">CBHHK182m</strain>
    </source>
</reference>
<dbReference type="AlphaFoldDB" id="A0AAD7E0Z6"/>